<name>A0A914YFL8_9BILA</name>
<dbReference type="Pfam" id="PF21505">
    <property type="entry name" value="RPN2_N"/>
    <property type="match status" value="1"/>
</dbReference>
<feature type="domain" description="26S proteasome non-ATPase regulatory subunit 1/RPN2 N-terminal" evidence="1">
    <location>
        <begin position="26"/>
        <end position="88"/>
    </location>
</feature>
<protein>
    <recommendedName>
        <fullName evidence="1">26S proteasome non-ATPase regulatory subunit 1/RPN2 N-terminal domain-containing protein</fullName>
    </recommendedName>
</protein>
<accession>A0A914YFL8</accession>
<reference evidence="3" key="1">
    <citation type="submission" date="2022-11" db="UniProtKB">
        <authorList>
            <consortium name="WormBaseParasite"/>
        </authorList>
    </citation>
    <scope>IDENTIFICATION</scope>
</reference>
<dbReference type="AlphaFoldDB" id="A0A914YFL8"/>
<organism evidence="2 3">
    <name type="scientific">Panagrolaimus superbus</name>
    <dbReference type="NCBI Taxonomy" id="310955"/>
    <lineage>
        <taxon>Eukaryota</taxon>
        <taxon>Metazoa</taxon>
        <taxon>Ecdysozoa</taxon>
        <taxon>Nematoda</taxon>
        <taxon>Chromadorea</taxon>
        <taxon>Rhabditida</taxon>
        <taxon>Tylenchina</taxon>
        <taxon>Panagrolaimomorpha</taxon>
        <taxon>Panagrolaimoidea</taxon>
        <taxon>Panagrolaimidae</taxon>
        <taxon>Panagrolaimus</taxon>
    </lineage>
</organism>
<proteinExistence type="predicted"/>
<sequence>MRSLGNATTDPREKELIIKTFDDWGVLTSTWYEVADYLSTIEKLSNDSSFSERHRAALLSSKVVYCLGDYAGALQLALGAEDLFSLSPRPAHPEYGQQDELVLCQ</sequence>
<dbReference type="Proteomes" id="UP000887577">
    <property type="component" value="Unplaced"/>
</dbReference>
<evidence type="ECO:0000313" key="3">
    <source>
        <dbReference type="WBParaSite" id="PSU_v2.g18107.t1"/>
    </source>
</evidence>
<evidence type="ECO:0000259" key="1">
    <source>
        <dbReference type="Pfam" id="PF21505"/>
    </source>
</evidence>
<evidence type="ECO:0000313" key="2">
    <source>
        <dbReference type="Proteomes" id="UP000887577"/>
    </source>
</evidence>
<dbReference type="WBParaSite" id="PSU_v2.g18107.t1">
    <property type="protein sequence ID" value="PSU_v2.g18107.t1"/>
    <property type="gene ID" value="PSU_v2.g18107"/>
</dbReference>
<keyword evidence="2" id="KW-1185">Reference proteome</keyword>
<dbReference type="InterPro" id="IPR048570">
    <property type="entry name" value="PSMD1_RPN2_N"/>
</dbReference>